<dbReference type="EMBL" id="OZ034821">
    <property type="protein sequence ID" value="CAL1407193.1"/>
    <property type="molecule type" value="Genomic_DNA"/>
</dbReference>
<proteinExistence type="predicted"/>
<organism evidence="1 2">
    <name type="scientific">Linum trigynum</name>
    <dbReference type="NCBI Taxonomy" id="586398"/>
    <lineage>
        <taxon>Eukaryota</taxon>
        <taxon>Viridiplantae</taxon>
        <taxon>Streptophyta</taxon>
        <taxon>Embryophyta</taxon>
        <taxon>Tracheophyta</taxon>
        <taxon>Spermatophyta</taxon>
        <taxon>Magnoliopsida</taxon>
        <taxon>eudicotyledons</taxon>
        <taxon>Gunneridae</taxon>
        <taxon>Pentapetalae</taxon>
        <taxon>rosids</taxon>
        <taxon>fabids</taxon>
        <taxon>Malpighiales</taxon>
        <taxon>Linaceae</taxon>
        <taxon>Linum</taxon>
    </lineage>
</organism>
<dbReference type="AlphaFoldDB" id="A0AAV2G938"/>
<name>A0AAV2G938_9ROSI</name>
<protein>
    <submittedName>
        <fullName evidence="1">Uncharacterized protein</fullName>
    </submittedName>
</protein>
<evidence type="ECO:0000313" key="1">
    <source>
        <dbReference type="EMBL" id="CAL1407193.1"/>
    </source>
</evidence>
<keyword evidence="2" id="KW-1185">Reference proteome</keyword>
<gene>
    <name evidence="1" type="ORF">LTRI10_LOCUS46874</name>
</gene>
<sequence length="98" mass="11270">MRHRLSPPTQLWRHSLLPQMRYRLQVEHHHHCRGGSSANCHGKKLLDAVATDLCYNCNERFTYGHRCANANILVMIGDFKEEGGGEEEKEGNLRDEVV</sequence>
<dbReference type="Proteomes" id="UP001497516">
    <property type="component" value="Chromosome 8"/>
</dbReference>
<reference evidence="1 2" key="1">
    <citation type="submission" date="2024-04" db="EMBL/GenBank/DDBJ databases">
        <authorList>
            <person name="Fracassetti M."/>
        </authorList>
    </citation>
    <scope>NUCLEOTIDE SEQUENCE [LARGE SCALE GENOMIC DNA]</scope>
</reference>
<evidence type="ECO:0000313" key="2">
    <source>
        <dbReference type="Proteomes" id="UP001497516"/>
    </source>
</evidence>
<accession>A0AAV2G938</accession>